<keyword evidence="3 9" id="KW-0963">Cytoplasm</keyword>
<dbReference type="SUPFAM" id="SSF54211">
    <property type="entry name" value="Ribosomal protein S5 domain 2-like"/>
    <property type="match status" value="2"/>
</dbReference>
<dbReference type="GO" id="GO:0000287">
    <property type="term" value="F:magnesium ion binding"/>
    <property type="evidence" value="ECO:0007669"/>
    <property type="project" value="UniProtKB-UniRule"/>
</dbReference>
<dbReference type="InterPro" id="IPR012162">
    <property type="entry name" value="PNPase"/>
</dbReference>
<dbReference type="Pfam" id="PF03726">
    <property type="entry name" value="PNPase"/>
    <property type="match status" value="1"/>
</dbReference>
<dbReference type="PIRSF" id="PIRSF005499">
    <property type="entry name" value="PNPase"/>
    <property type="match status" value="1"/>
</dbReference>
<comment type="cofactor">
    <cofactor evidence="9">
        <name>Mg(2+)</name>
        <dbReference type="ChEBI" id="CHEBI:18420"/>
    </cofactor>
</comment>
<gene>
    <name evidence="9" type="primary">pnp</name>
    <name evidence="11" type="ORF">A3J68_00510</name>
</gene>
<dbReference type="Pfam" id="PF00013">
    <property type="entry name" value="KH_1"/>
    <property type="match status" value="1"/>
</dbReference>
<evidence type="ECO:0000313" key="12">
    <source>
        <dbReference type="Proteomes" id="UP000178529"/>
    </source>
</evidence>
<dbReference type="Gene3D" id="3.30.1370.10">
    <property type="entry name" value="K Homology domain, type 1"/>
    <property type="match status" value="1"/>
</dbReference>
<evidence type="ECO:0000256" key="1">
    <source>
        <dbReference type="ARBA" id="ARBA00004496"/>
    </source>
</evidence>
<dbReference type="Pfam" id="PF01138">
    <property type="entry name" value="RNase_PH"/>
    <property type="match status" value="2"/>
</dbReference>
<dbReference type="GO" id="GO:0006396">
    <property type="term" value="P:RNA processing"/>
    <property type="evidence" value="ECO:0007669"/>
    <property type="project" value="InterPro"/>
</dbReference>
<evidence type="ECO:0000256" key="9">
    <source>
        <dbReference type="HAMAP-Rule" id="MF_01595"/>
    </source>
</evidence>
<dbReference type="SMART" id="SM00322">
    <property type="entry name" value="KH"/>
    <property type="match status" value="1"/>
</dbReference>
<keyword evidence="8 9" id="KW-0694">RNA-binding</keyword>
<keyword evidence="5 9" id="KW-0548">Nucleotidyltransferase</keyword>
<evidence type="ECO:0000256" key="4">
    <source>
        <dbReference type="ARBA" id="ARBA00022679"/>
    </source>
</evidence>
<dbReference type="GO" id="GO:0000175">
    <property type="term" value="F:3'-5'-RNA exonuclease activity"/>
    <property type="evidence" value="ECO:0007669"/>
    <property type="project" value="TreeGrafter"/>
</dbReference>
<comment type="function">
    <text evidence="9">Involved in mRNA degradation. Catalyzes the phosphorolysis of single-stranded polyribonucleotides processively in the 3'- to 5'-direction.</text>
</comment>
<dbReference type="InterPro" id="IPR004088">
    <property type="entry name" value="KH_dom_type_1"/>
</dbReference>
<evidence type="ECO:0000256" key="5">
    <source>
        <dbReference type="ARBA" id="ARBA00022695"/>
    </source>
</evidence>
<dbReference type="Pfam" id="PF03725">
    <property type="entry name" value="RNase_PH_C"/>
    <property type="match status" value="2"/>
</dbReference>
<keyword evidence="6 9" id="KW-0479">Metal-binding</keyword>
<accession>A0A1G2R807</accession>
<dbReference type="GO" id="GO:0006402">
    <property type="term" value="P:mRNA catabolic process"/>
    <property type="evidence" value="ECO:0007669"/>
    <property type="project" value="UniProtKB-UniRule"/>
</dbReference>
<dbReference type="PROSITE" id="PS50084">
    <property type="entry name" value="KH_TYPE_1"/>
    <property type="match status" value="1"/>
</dbReference>
<evidence type="ECO:0000256" key="7">
    <source>
        <dbReference type="ARBA" id="ARBA00022842"/>
    </source>
</evidence>
<comment type="subcellular location">
    <subcellularLocation>
        <location evidence="1 9">Cytoplasm</location>
    </subcellularLocation>
</comment>
<keyword evidence="7 9" id="KW-0460">Magnesium</keyword>
<dbReference type="CDD" id="cd11364">
    <property type="entry name" value="RNase_PH_PNPase_2"/>
    <property type="match status" value="1"/>
</dbReference>
<dbReference type="CDD" id="cd11363">
    <property type="entry name" value="RNase_PH_PNPase_1"/>
    <property type="match status" value="1"/>
</dbReference>
<dbReference type="GO" id="GO:0004654">
    <property type="term" value="F:polyribonucleotide nucleotidyltransferase activity"/>
    <property type="evidence" value="ECO:0007669"/>
    <property type="project" value="UniProtKB-UniRule"/>
</dbReference>
<dbReference type="InterPro" id="IPR036456">
    <property type="entry name" value="PNPase_PH_RNA-bd_sf"/>
</dbReference>
<comment type="caution">
    <text evidence="11">The sequence shown here is derived from an EMBL/GenBank/DDBJ whole genome shotgun (WGS) entry which is preliminary data.</text>
</comment>
<evidence type="ECO:0000256" key="8">
    <source>
        <dbReference type="ARBA" id="ARBA00022884"/>
    </source>
</evidence>
<feature type="domain" description="S1 motif" evidence="10">
    <location>
        <begin position="628"/>
        <end position="696"/>
    </location>
</feature>
<dbReference type="GO" id="GO:0005829">
    <property type="term" value="C:cytosol"/>
    <property type="evidence" value="ECO:0007669"/>
    <property type="project" value="TreeGrafter"/>
</dbReference>
<dbReference type="Proteomes" id="UP000178529">
    <property type="component" value="Unassembled WGS sequence"/>
</dbReference>
<dbReference type="Gene3D" id="3.30.230.70">
    <property type="entry name" value="GHMP Kinase, N-terminal domain"/>
    <property type="match status" value="2"/>
</dbReference>
<dbReference type="FunFam" id="3.30.230.70:FF:000001">
    <property type="entry name" value="Polyribonucleotide nucleotidyltransferase"/>
    <property type="match status" value="1"/>
</dbReference>
<dbReference type="SUPFAM" id="SSF55666">
    <property type="entry name" value="Ribonuclease PH domain 2-like"/>
    <property type="match status" value="2"/>
</dbReference>
<reference evidence="11 12" key="1">
    <citation type="journal article" date="2016" name="Nat. Commun.">
        <title>Thousands of microbial genomes shed light on interconnected biogeochemical processes in an aquifer system.</title>
        <authorList>
            <person name="Anantharaman K."/>
            <person name="Brown C.T."/>
            <person name="Hug L.A."/>
            <person name="Sharon I."/>
            <person name="Castelle C.J."/>
            <person name="Probst A.J."/>
            <person name="Thomas B.C."/>
            <person name="Singh A."/>
            <person name="Wilkins M.J."/>
            <person name="Karaoz U."/>
            <person name="Brodie E.L."/>
            <person name="Williams K.H."/>
            <person name="Hubbard S.S."/>
            <person name="Banfield J.F."/>
        </authorList>
    </citation>
    <scope>NUCLEOTIDE SEQUENCE [LARGE SCALE GENOMIC DNA]</scope>
</reference>
<dbReference type="AlphaFoldDB" id="A0A1G2R807"/>
<dbReference type="InterPro" id="IPR036345">
    <property type="entry name" value="ExoRNase_PH_dom2_sf"/>
</dbReference>
<comment type="catalytic activity">
    <reaction evidence="9">
        <text>RNA(n+1) + phosphate = RNA(n) + a ribonucleoside 5'-diphosphate</text>
        <dbReference type="Rhea" id="RHEA:22096"/>
        <dbReference type="Rhea" id="RHEA-COMP:14527"/>
        <dbReference type="Rhea" id="RHEA-COMP:17342"/>
        <dbReference type="ChEBI" id="CHEBI:43474"/>
        <dbReference type="ChEBI" id="CHEBI:57930"/>
        <dbReference type="ChEBI" id="CHEBI:140395"/>
        <dbReference type="EC" id="2.7.7.8"/>
    </reaction>
</comment>
<dbReference type="EMBL" id="MHTY01000010">
    <property type="protein sequence ID" value="OHA68974.1"/>
    <property type="molecule type" value="Genomic_DNA"/>
</dbReference>
<proteinExistence type="inferred from homology"/>
<keyword evidence="4 9" id="KW-0808">Transferase</keyword>
<dbReference type="InterPro" id="IPR003029">
    <property type="entry name" value="S1_domain"/>
</dbReference>
<dbReference type="SUPFAM" id="SSF54791">
    <property type="entry name" value="Eukaryotic type KH-domain (KH-domain type I)"/>
    <property type="match status" value="1"/>
</dbReference>
<dbReference type="InterPro" id="IPR036612">
    <property type="entry name" value="KH_dom_type_1_sf"/>
</dbReference>
<dbReference type="InterPro" id="IPR004087">
    <property type="entry name" value="KH_dom"/>
</dbReference>
<dbReference type="NCBIfam" id="TIGR03591">
    <property type="entry name" value="polynuc_phos"/>
    <property type="match status" value="1"/>
</dbReference>
<feature type="binding site" evidence="9">
    <location>
        <position position="497"/>
    </location>
    <ligand>
        <name>Mg(2+)</name>
        <dbReference type="ChEBI" id="CHEBI:18420"/>
    </ligand>
</feature>
<sequence length="708" mass="78027">MASPSTIKLGDHEISFEITPLAEQANGAVMMRMGDTMLLVTAVMAKRLLPNQGFFPLSVEYEERFYAAGKILGSRFVRREGRPTDEAILTARLVDRAIRPLFPSQLRNEIQVIATCLSWDATYDPDILGLLGASFALSISDIPWKGPLGALRIGRIDNAFVVNPSYEQRTKSDLDLVFAGIKHEGDLVINMIEGSGKEVGEAVMIEALQFAKPYMLQVIEFQEQLAKEVRKEKLPLVEAVKDEALKQEIQTFLGAKLKTALFQGDKKARMEQVDLVKEELLLSLSEKYDDPAKISFVKDFFEEEINRQVHEAALKEGKRVDDRKLDQIRDLKGSAGILPRTHGSGLFERGQTKTLSILTLGAPGDQKLLEGMEFIGKKRFLHHYNFPPYAPGEVKPMRGPGRREIGHGMLAEKALLPVIPQVTDFPYTIRIVTEVVSSNGSTSMASTCSSSLALLDAGVPIKRAVAGISMGLMQDEKGNYALLTDIQGPEDHHGDMDFKVAGTKEGITALQLDVKINGINEKIFKEALEGAKKARMKILDEVIRPILENPRPSLSPFAPKIYVLQIDPEKIGMVIGSGGKTINKIVEDYGVEIDIDDTGEVFVTGTDEEKSKQAVEVIKNIVHEVQVGEFYTGKVKRILDFGAFVEFTPGQEGLVHISQLDTKRVAKVTDVVNVGDTVRVKVVGIDELGRVNLSVKDAKEHGNQTPSA</sequence>
<dbReference type="InterPro" id="IPR012340">
    <property type="entry name" value="NA-bd_OB-fold"/>
</dbReference>
<dbReference type="NCBIfam" id="NF008805">
    <property type="entry name" value="PRK11824.1"/>
    <property type="match status" value="1"/>
</dbReference>
<dbReference type="SUPFAM" id="SSF50249">
    <property type="entry name" value="Nucleic acid-binding proteins"/>
    <property type="match status" value="1"/>
</dbReference>
<dbReference type="PANTHER" id="PTHR11252:SF0">
    <property type="entry name" value="POLYRIBONUCLEOTIDE NUCLEOTIDYLTRANSFERASE 1, MITOCHONDRIAL"/>
    <property type="match status" value="1"/>
</dbReference>
<comment type="similarity">
    <text evidence="2 9">Belongs to the polyribonucleotide nucleotidyltransferase family.</text>
</comment>
<dbReference type="InterPro" id="IPR015848">
    <property type="entry name" value="PNPase_PH_RNA-bd_bac/org-type"/>
</dbReference>
<dbReference type="SUPFAM" id="SSF46915">
    <property type="entry name" value="Polynucleotide phosphorylase/guanosine pentaphosphate synthase (PNPase/GPSI), domain 3"/>
    <property type="match status" value="1"/>
</dbReference>
<evidence type="ECO:0000256" key="6">
    <source>
        <dbReference type="ARBA" id="ARBA00022723"/>
    </source>
</evidence>
<protein>
    <recommendedName>
        <fullName evidence="9">Polyribonucleotide nucleotidyltransferase</fullName>
        <ecNumber evidence="9">2.7.7.8</ecNumber>
    </recommendedName>
    <alternativeName>
        <fullName evidence="9">Polynucleotide phosphorylase</fullName>
        <shortName evidence="9">PNPase</shortName>
    </alternativeName>
</protein>
<evidence type="ECO:0000313" key="11">
    <source>
        <dbReference type="EMBL" id="OHA68974.1"/>
    </source>
</evidence>
<dbReference type="FunFam" id="3.30.1370.10:FF:000001">
    <property type="entry name" value="Polyribonucleotide nucleotidyltransferase"/>
    <property type="match status" value="1"/>
</dbReference>
<feature type="binding site" evidence="9">
    <location>
        <position position="491"/>
    </location>
    <ligand>
        <name>Mg(2+)</name>
        <dbReference type="ChEBI" id="CHEBI:18420"/>
    </ligand>
</feature>
<dbReference type="CDD" id="cd04472">
    <property type="entry name" value="S1_PNPase"/>
    <property type="match status" value="1"/>
</dbReference>
<dbReference type="HAMAP" id="MF_01595">
    <property type="entry name" value="PNPase"/>
    <property type="match status" value="1"/>
</dbReference>
<dbReference type="GO" id="GO:0003723">
    <property type="term" value="F:RNA binding"/>
    <property type="evidence" value="ECO:0007669"/>
    <property type="project" value="UniProtKB-UniRule"/>
</dbReference>
<dbReference type="Pfam" id="PF00575">
    <property type="entry name" value="S1"/>
    <property type="match status" value="1"/>
</dbReference>
<dbReference type="InterPro" id="IPR001247">
    <property type="entry name" value="ExoRNase_PH_dom1"/>
</dbReference>
<dbReference type="InterPro" id="IPR015847">
    <property type="entry name" value="ExoRNase_PH_dom2"/>
</dbReference>
<dbReference type="PANTHER" id="PTHR11252">
    <property type="entry name" value="POLYRIBONUCLEOTIDE NUCLEOTIDYLTRANSFERASE"/>
    <property type="match status" value="1"/>
</dbReference>
<evidence type="ECO:0000256" key="3">
    <source>
        <dbReference type="ARBA" id="ARBA00022490"/>
    </source>
</evidence>
<dbReference type="Gene3D" id="2.40.50.140">
    <property type="entry name" value="Nucleic acid-binding proteins"/>
    <property type="match status" value="1"/>
</dbReference>
<evidence type="ECO:0000259" key="10">
    <source>
        <dbReference type="PROSITE" id="PS50126"/>
    </source>
</evidence>
<evidence type="ECO:0000256" key="2">
    <source>
        <dbReference type="ARBA" id="ARBA00007404"/>
    </source>
</evidence>
<dbReference type="InterPro" id="IPR020568">
    <property type="entry name" value="Ribosomal_Su5_D2-typ_SF"/>
</dbReference>
<dbReference type="SMART" id="SM00316">
    <property type="entry name" value="S1"/>
    <property type="match status" value="1"/>
</dbReference>
<organism evidence="11 12">
    <name type="scientific">Candidatus Wildermuthbacteria bacterium RIFCSPHIGHO2_02_FULL_48_16</name>
    <dbReference type="NCBI Taxonomy" id="1802453"/>
    <lineage>
        <taxon>Bacteria</taxon>
        <taxon>Candidatus Wildermuthiibacteriota</taxon>
    </lineage>
</organism>
<dbReference type="InterPro" id="IPR027408">
    <property type="entry name" value="PNPase/RNase_PH_dom_sf"/>
</dbReference>
<dbReference type="PROSITE" id="PS50126">
    <property type="entry name" value="S1"/>
    <property type="match status" value="1"/>
</dbReference>
<dbReference type="CDD" id="cd02393">
    <property type="entry name" value="KH-I_PNPase"/>
    <property type="match status" value="1"/>
</dbReference>
<dbReference type="FunFam" id="2.40.50.140:FF:000023">
    <property type="entry name" value="Polyribonucleotide nucleotidyltransferase"/>
    <property type="match status" value="1"/>
</dbReference>
<dbReference type="EC" id="2.7.7.8" evidence="9"/>
<name>A0A1G2R807_9BACT</name>